<name>I0JX72_METFB</name>
<dbReference type="InParanoid" id="I0JX72"/>
<proteinExistence type="predicted"/>
<dbReference type="AlphaFoldDB" id="I0JX72"/>
<comment type="caution">
    <text evidence="2">The sequence shown here is derived from an EMBL/GenBank/DDBJ whole genome shotgun (WGS) entry which is preliminary data.</text>
</comment>
<accession>I0JX72</accession>
<evidence type="ECO:0000313" key="3">
    <source>
        <dbReference type="Proteomes" id="UP000004837"/>
    </source>
</evidence>
<organism evidence="2 3">
    <name type="scientific">Methylacidiphilum fumariolicum (strain SolV)</name>
    <dbReference type="NCBI Taxonomy" id="1156937"/>
    <lineage>
        <taxon>Bacteria</taxon>
        <taxon>Pseudomonadati</taxon>
        <taxon>Verrucomicrobiota</taxon>
        <taxon>Methylacidiphilae</taxon>
        <taxon>Methylacidiphilales</taxon>
        <taxon>Methylacidiphilaceae</taxon>
        <taxon>Methylacidiphilum (ex Ratnadevi et al. 2023)</taxon>
    </lineage>
</organism>
<keyword evidence="1" id="KW-1133">Transmembrane helix</keyword>
<evidence type="ECO:0000313" key="2">
    <source>
        <dbReference type="EMBL" id="CCG91841.1"/>
    </source>
</evidence>
<gene>
    <name evidence="2" type="ORF">MFUM_230020</name>
</gene>
<protein>
    <submittedName>
        <fullName evidence="2">Uncharacterized protein</fullName>
    </submittedName>
</protein>
<feature type="transmembrane region" description="Helical" evidence="1">
    <location>
        <begin position="6"/>
        <end position="26"/>
    </location>
</feature>
<keyword evidence="1" id="KW-0812">Transmembrane</keyword>
<dbReference type="Proteomes" id="UP000004837">
    <property type="component" value="Unassembled WGS sequence"/>
</dbReference>
<dbReference type="EMBL" id="CAHT01000026">
    <property type="protein sequence ID" value="CCG91841.1"/>
    <property type="molecule type" value="Genomic_DNA"/>
</dbReference>
<dbReference type="STRING" id="1156937.GCA_000953475_00903"/>
<evidence type="ECO:0000256" key="1">
    <source>
        <dbReference type="SAM" id="Phobius"/>
    </source>
</evidence>
<reference evidence="2 3" key="1">
    <citation type="journal article" date="2012" name="J. Bacteriol.">
        <title>Draft Genome Sequence of the Volcano-Inhabiting Thermoacidophilic Methanotroph Methylacidiphilum fumariolicum Strain SolV.</title>
        <authorList>
            <person name="Khadem A.F."/>
            <person name="Wieczorek A.S."/>
            <person name="Pol A."/>
            <person name="Vuilleumier S."/>
            <person name="Harhangi H.R."/>
            <person name="Dunfield P.F."/>
            <person name="Kalyuzhnaya M.G."/>
            <person name="Murrell J.C."/>
            <person name="Francoijs K.-J."/>
            <person name="Stunnenberg H.G."/>
            <person name="Stein L.Y."/>
            <person name="DiSpirito A.A."/>
            <person name="Semrau J.D."/>
            <person name="Lajus A."/>
            <person name="Medigue C."/>
            <person name="Klotz M.G."/>
            <person name="Jetten M.S.M."/>
            <person name="Op den Camp H.J.M."/>
        </authorList>
    </citation>
    <scope>NUCLEOTIDE SEQUENCE [LARGE SCALE GENOMIC DNA]</scope>
    <source>
        <strain evidence="2 3">SolV</strain>
    </source>
</reference>
<sequence>MGFVSSYKQFLFPILTILFLVLRTFIKNENSFFVKSFYIFSVIDPQTNATTLLL</sequence>
<keyword evidence="1" id="KW-0472">Membrane</keyword>